<dbReference type="KEGG" id="mcb:Mycch_2974"/>
<organism evidence="1 2">
    <name type="scientific">Mycolicibacterium chubuense (strain NBB4)</name>
    <name type="common">Mycobacterium chubuense</name>
    <dbReference type="NCBI Taxonomy" id="710421"/>
    <lineage>
        <taxon>Bacteria</taxon>
        <taxon>Bacillati</taxon>
        <taxon>Actinomycetota</taxon>
        <taxon>Actinomycetes</taxon>
        <taxon>Mycobacteriales</taxon>
        <taxon>Mycobacteriaceae</taxon>
        <taxon>Mycolicibacterium</taxon>
    </lineage>
</organism>
<dbReference type="PATRIC" id="fig|710421.3.peg.2965"/>
<proteinExistence type="predicted"/>
<dbReference type="AlphaFoldDB" id="I4BKC1"/>
<keyword evidence="2" id="KW-1185">Reference proteome</keyword>
<dbReference type="Proteomes" id="UP000006057">
    <property type="component" value="Chromosome"/>
</dbReference>
<evidence type="ECO:0000313" key="1">
    <source>
        <dbReference type="EMBL" id="AFM17728.1"/>
    </source>
</evidence>
<evidence type="ECO:0000313" key="2">
    <source>
        <dbReference type="Proteomes" id="UP000006057"/>
    </source>
</evidence>
<reference evidence="1 2" key="1">
    <citation type="submission" date="2012-06" db="EMBL/GenBank/DDBJ databases">
        <title>Complete sequence of chromosome of Mycobacterium chubuense NBB4.</title>
        <authorList>
            <consortium name="US DOE Joint Genome Institute"/>
            <person name="Lucas S."/>
            <person name="Han J."/>
            <person name="Lapidus A."/>
            <person name="Cheng J.-F."/>
            <person name="Goodwin L."/>
            <person name="Pitluck S."/>
            <person name="Peters L."/>
            <person name="Mikhailova N."/>
            <person name="Teshima H."/>
            <person name="Detter J.C."/>
            <person name="Han C."/>
            <person name="Tapia R."/>
            <person name="Land M."/>
            <person name="Hauser L."/>
            <person name="Kyrpides N."/>
            <person name="Ivanova N."/>
            <person name="Pagani I."/>
            <person name="Mattes T."/>
            <person name="Holmes A."/>
            <person name="Rutledge P."/>
            <person name="Paulsen I."/>
            <person name="Coleman N."/>
            <person name="Woyke T."/>
        </authorList>
    </citation>
    <scope>NUCLEOTIDE SEQUENCE [LARGE SCALE GENOMIC DNA]</scope>
    <source>
        <strain evidence="1 2">NBB4</strain>
    </source>
</reference>
<dbReference type="HOGENOM" id="CLU_2180912_0_0_11"/>
<dbReference type="EMBL" id="CP003053">
    <property type="protein sequence ID" value="AFM17728.1"/>
    <property type="molecule type" value="Genomic_DNA"/>
</dbReference>
<protein>
    <submittedName>
        <fullName evidence="1">Uncharacterized protein</fullName>
    </submittedName>
</protein>
<accession>I4BKC1</accession>
<name>I4BKC1_MYCCN</name>
<sequence>MQIPAAPAHQLVGDLAQSPADAIYFGQVVSIQVIGAQIRFRSSVLDKRATRLEAYAAAHEGTFFGDLAASAAARQRAQRAQYGSLSFSACNGGTGVKLGPYGSVTEGPC</sequence>
<gene>
    <name evidence="1" type="ordered locus">Mycch_2974</name>
</gene>